<dbReference type="AlphaFoldDB" id="A0A6J4QN68"/>
<protein>
    <submittedName>
        <fullName evidence="6">Segregation and condensation protein B</fullName>
    </submittedName>
</protein>
<dbReference type="Gene3D" id="1.10.10.10">
    <property type="entry name" value="Winged helix-like DNA-binding domain superfamily/Winged helix DNA-binding domain"/>
    <property type="match status" value="2"/>
</dbReference>
<name>A0A6J4QN68_9ACTN</name>
<evidence type="ECO:0000256" key="2">
    <source>
        <dbReference type="ARBA" id="ARBA00022618"/>
    </source>
</evidence>
<dbReference type="PIRSF" id="PIRSF019345">
    <property type="entry name" value="ScpB"/>
    <property type="match status" value="1"/>
</dbReference>
<evidence type="ECO:0000256" key="1">
    <source>
        <dbReference type="ARBA" id="ARBA00022490"/>
    </source>
</evidence>
<evidence type="ECO:0000256" key="4">
    <source>
        <dbReference type="ARBA" id="ARBA00023306"/>
    </source>
</evidence>
<dbReference type="PANTHER" id="PTHR34298">
    <property type="entry name" value="SEGREGATION AND CONDENSATION PROTEIN B"/>
    <property type="match status" value="1"/>
</dbReference>
<dbReference type="InterPro" id="IPR036390">
    <property type="entry name" value="WH_DNA-bd_sf"/>
</dbReference>
<dbReference type="EMBL" id="CADCVB010000218">
    <property type="protein sequence ID" value="CAA9449838.1"/>
    <property type="molecule type" value="Genomic_DNA"/>
</dbReference>
<organism evidence="6">
    <name type="scientific">uncultured Rubrobacteraceae bacterium</name>
    <dbReference type="NCBI Taxonomy" id="349277"/>
    <lineage>
        <taxon>Bacteria</taxon>
        <taxon>Bacillati</taxon>
        <taxon>Actinomycetota</taxon>
        <taxon>Rubrobacteria</taxon>
        <taxon>Rubrobacterales</taxon>
        <taxon>Rubrobacteraceae</taxon>
        <taxon>environmental samples</taxon>
    </lineage>
</organism>
<feature type="compositionally biased region" description="Basic and acidic residues" evidence="5">
    <location>
        <begin position="190"/>
        <end position="206"/>
    </location>
</feature>
<keyword evidence="2" id="KW-0132">Cell division</keyword>
<keyword evidence="4" id="KW-0131">Cell cycle</keyword>
<dbReference type="InterPro" id="IPR036388">
    <property type="entry name" value="WH-like_DNA-bd_sf"/>
</dbReference>
<feature type="region of interest" description="Disordered" evidence="5">
    <location>
        <begin position="190"/>
        <end position="214"/>
    </location>
</feature>
<dbReference type="InterPro" id="IPR005234">
    <property type="entry name" value="ScpB_csome_segregation"/>
</dbReference>
<dbReference type="Pfam" id="PF04079">
    <property type="entry name" value="SMC_ScpB"/>
    <property type="match status" value="1"/>
</dbReference>
<accession>A0A6J4QN68</accession>
<evidence type="ECO:0000256" key="3">
    <source>
        <dbReference type="ARBA" id="ARBA00022829"/>
    </source>
</evidence>
<dbReference type="PANTHER" id="PTHR34298:SF2">
    <property type="entry name" value="SEGREGATION AND CONDENSATION PROTEIN B"/>
    <property type="match status" value="1"/>
</dbReference>
<evidence type="ECO:0000313" key="6">
    <source>
        <dbReference type="EMBL" id="CAA9449838.1"/>
    </source>
</evidence>
<dbReference type="GO" id="GO:0051301">
    <property type="term" value="P:cell division"/>
    <property type="evidence" value="ECO:0007669"/>
    <property type="project" value="UniProtKB-KW"/>
</dbReference>
<evidence type="ECO:0000256" key="5">
    <source>
        <dbReference type="SAM" id="MobiDB-lite"/>
    </source>
</evidence>
<sequence length="214" mass="22855">MNGERQETIPDRPAASAAAQIEAILLVSPRPVALPALLSATALPEPEAREAIEELKRHYSPAASGIVLREVAGGFQLATNPLCSAAVERFREEARPAPLSGAAHEVLSCVLYLGPLTRAGINAARGVNSDAVVRNLIDRNLLTEAGHDQDRPGTPAILDVTEDFLLAAGARCRDDFPALDDIVDPEEISRVRERVGRLDGETDRPESNQQGGTE</sequence>
<proteinExistence type="predicted"/>
<reference evidence="6" key="1">
    <citation type="submission" date="2020-02" db="EMBL/GenBank/DDBJ databases">
        <authorList>
            <person name="Meier V. D."/>
        </authorList>
    </citation>
    <scope>NUCLEOTIDE SEQUENCE</scope>
    <source>
        <strain evidence="6">AVDCRST_MAG78</strain>
    </source>
</reference>
<keyword evidence="1" id="KW-0963">Cytoplasm</keyword>
<dbReference type="GO" id="GO:0051304">
    <property type="term" value="P:chromosome separation"/>
    <property type="evidence" value="ECO:0007669"/>
    <property type="project" value="InterPro"/>
</dbReference>
<keyword evidence="3" id="KW-0159">Chromosome partition</keyword>
<gene>
    <name evidence="6" type="ORF">AVDCRST_MAG78-3279</name>
</gene>
<dbReference type="SUPFAM" id="SSF46785">
    <property type="entry name" value="Winged helix' DNA-binding domain"/>
    <property type="match status" value="2"/>
</dbReference>